<feature type="compositionally biased region" description="Basic and acidic residues" evidence="1">
    <location>
        <begin position="102"/>
        <end position="112"/>
    </location>
</feature>
<feature type="compositionally biased region" description="Polar residues" evidence="1">
    <location>
        <begin position="227"/>
        <end position="236"/>
    </location>
</feature>
<gene>
    <name evidence="2" type="ORF">ANANG_G00001990</name>
</gene>
<feature type="region of interest" description="Disordered" evidence="1">
    <location>
        <begin position="817"/>
        <end position="840"/>
    </location>
</feature>
<dbReference type="PANTHER" id="PTHR23039">
    <property type="entry name" value="NANCE-HORAN SYNDROME PROTEIN"/>
    <property type="match status" value="1"/>
</dbReference>
<feature type="region of interest" description="Disordered" evidence="1">
    <location>
        <begin position="577"/>
        <end position="682"/>
    </location>
</feature>
<feature type="compositionally biased region" description="Acidic residues" evidence="1">
    <location>
        <begin position="266"/>
        <end position="275"/>
    </location>
</feature>
<feature type="region of interest" description="Disordered" evidence="1">
    <location>
        <begin position="755"/>
        <end position="778"/>
    </location>
</feature>
<accession>A0A9D3MYZ4</accession>
<keyword evidence="3" id="KW-1185">Reference proteome</keyword>
<evidence type="ECO:0008006" key="4">
    <source>
        <dbReference type="Google" id="ProtNLM"/>
    </source>
</evidence>
<feature type="region of interest" description="Disordered" evidence="1">
    <location>
        <begin position="509"/>
        <end position="545"/>
    </location>
</feature>
<feature type="region of interest" description="Disordered" evidence="1">
    <location>
        <begin position="429"/>
        <end position="455"/>
    </location>
</feature>
<evidence type="ECO:0000256" key="1">
    <source>
        <dbReference type="SAM" id="MobiDB-lite"/>
    </source>
</evidence>
<evidence type="ECO:0000313" key="2">
    <source>
        <dbReference type="EMBL" id="KAG5855910.1"/>
    </source>
</evidence>
<sequence>MVFITTTLKSVMKYLKKKRAVSNLDEERRWTVHYSAPWLQQENVLQNGTQPTCVENLRGQAKVHLKPVLSECDQLNWDRFHSSWYRPPDSTLSTADLLHSTSQRDHVEDKKPTGSSTEEPPEFSPRPRTPLNGDSDDPIWTDWSQTLPLPTPEERMRQQAQTVPAHIVPINITGETFDRQASIRHSLVTTDTVGSRPKDRRRLVIPVPQDIPEEAVKTGQSDLPGHSASSCSVTSPTCHPQTSDSSCCSVSSPTCHPQTRDSSCQTEEESMDEAEERIAAPPLRGIRAQRAQGISAQLSNMSASWSGNISTSTEHSAEPHFHSLPRLSACHTSAIHCLEDLPAGMFRGQSQLAGNGRGCPNAPPSAPPIPNPLPPESQPTPPYPTDEALITPPPYHSPCQVGITRSESSQSDASSIVTADQWEYDGLPSSPLSSRCSSPVQPADSRSLCSMGSDGGSAPVGLRSLSYSSIASDPLKRSVYQCRQHRSYGDCSHGDRASLYSNRSLRRSISLRKAKKPPPPPARSDSLCRPPPTHRHAHHRLPALEEPCDADKSMCRQRPIPPQLATARMKQWSHMEQQALGDSSMQKALGESSMQQALGESSMQQALGESPMQQALGDSSMQQALGESPMQQALGDSSMQQALGDSSMQQALGDSSMQQALGESPMQQALGESSMQQTLGESPMQQALGESPMQQALGESPMQWGRMEEDSESSSSTPLGCSRESLLSELSTGVLEELQFPDLAIQEQELPPNLSSTEAARDADLHSSATGSVSPNEERNADVFEEMLEELLTPMPPCTTQELFVAIHRSKRKVLGRRKSEEEQVCGQPPSLPAAPTGPSLRSLRRCTSSCAGFKVLLLQKGSRAGSAPYVCCRDAPQLRPPVPARPIPACSGPTGPLAPHTAPCCPEEVQQPLLPHPSAQHPAEPDPRV</sequence>
<feature type="region of interest" description="Disordered" evidence="1">
    <location>
        <begin position="348"/>
        <end position="386"/>
    </location>
</feature>
<evidence type="ECO:0000313" key="3">
    <source>
        <dbReference type="Proteomes" id="UP001044222"/>
    </source>
</evidence>
<feature type="compositionally biased region" description="Pro residues" evidence="1">
    <location>
        <begin position="361"/>
        <end position="384"/>
    </location>
</feature>
<feature type="region of interest" description="Disordered" evidence="1">
    <location>
        <begin position="249"/>
        <end position="284"/>
    </location>
</feature>
<dbReference type="InterPro" id="IPR024845">
    <property type="entry name" value="NHS-like"/>
</dbReference>
<feature type="compositionally biased region" description="Basic residues" evidence="1">
    <location>
        <begin position="532"/>
        <end position="541"/>
    </location>
</feature>
<proteinExistence type="predicted"/>
<name>A0A9D3MYZ4_ANGAN</name>
<feature type="region of interest" description="Disordered" evidence="1">
    <location>
        <begin position="101"/>
        <end position="149"/>
    </location>
</feature>
<organism evidence="2 3">
    <name type="scientific">Anguilla anguilla</name>
    <name type="common">European freshwater eel</name>
    <name type="synonym">Muraena anguilla</name>
    <dbReference type="NCBI Taxonomy" id="7936"/>
    <lineage>
        <taxon>Eukaryota</taxon>
        <taxon>Metazoa</taxon>
        <taxon>Chordata</taxon>
        <taxon>Craniata</taxon>
        <taxon>Vertebrata</taxon>
        <taxon>Euteleostomi</taxon>
        <taxon>Actinopterygii</taxon>
        <taxon>Neopterygii</taxon>
        <taxon>Teleostei</taxon>
        <taxon>Anguilliformes</taxon>
        <taxon>Anguillidae</taxon>
        <taxon>Anguilla</taxon>
    </lineage>
</organism>
<feature type="region of interest" description="Disordered" evidence="1">
    <location>
        <begin position="207"/>
        <end position="236"/>
    </location>
</feature>
<comment type="caution">
    <text evidence="2">The sequence shown here is derived from an EMBL/GenBank/DDBJ whole genome shotgun (WGS) entry which is preliminary data.</text>
</comment>
<protein>
    <recommendedName>
        <fullName evidence="4">NHS-like protein 1</fullName>
    </recommendedName>
</protein>
<dbReference type="PANTHER" id="PTHR23039:SF3">
    <property type="entry name" value="NHS-LIKE PROTEIN 1"/>
    <property type="match status" value="1"/>
</dbReference>
<dbReference type="GO" id="GO:0030154">
    <property type="term" value="P:cell differentiation"/>
    <property type="evidence" value="ECO:0007669"/>
    <property type="project" value="TreeGrafter"/>
</dbReference>
<reference evidence="2" key="1">
    <citation type="submission" date="2021-01" db="EMBL/GenBank/DDBJ databases">
        <title>A chromosome-scale assembly of European eel, Anguilla anguilla.</title>
        <authorList>
            <person name="Henkel C."/>
            <person name="Jong-Raadsen S.A."/>
            <person name="Dufour S."/>
            <person name="Weltzien F.-A."/>
            <person name="Palstra A.P."/>
            <person name="Pelster B."/>
            <person name="Spaink H.P."/>
            <person name="Van Den Thillart G.E."/>
            <person name="Jansen H."/>
            <person name="Zahm M."/>
            <person name="Klopp C."/>
            <person name="Cedric C."/>
            <person name="Louis A."/>
            <person name="Berthelot C."/>
            <person name="Parey E."/>
            <person name="Roest Crollius H."/>
            <person name="Montfort J."/>
            <person name="Robinson-Rechavi M."/>
            <person name="Bucao C."/>
            <person name="Bouchez O."/>
            <person name="Gislard M."/>
            <person name="Lluch J."/>
            <person name="Milhes M."/>
            <person name="Lampietro C."/>
            <person name="Lopez Roques C."/>
            <person name="Donnadieu C."/>
            <person name="Braasch I."/>
            <person name="Desvignes T."/>
            <person name="Postlethwait J."/>
            <person name="Bobe J."/>
            <person name="Guiguen Y."/>
            <person name="Dirks R."/>
        </authorList>
    </citation>
    <scope>NUCLEOTIDE SEQUENCE</scope>
    <source>
        <strain evidence="2">Tag_6206</strain>
        <tissue evidence="2">Liver</tissue>
    </source>
</reference>
<feature type="region of interest" description="Disordered" evidence="1">
    <location>
        <begin position="892"/>
        <end position="930"/>
    </location>
</feature>
<dbReference type="Proteomes" id="UP001044222">
    <property type="component" value="Unassembled WGS sequence"/>
</dbReference>
<dbReference type="Pfam" id="PF15273">
    <property type="entry name" value="NHS"/>
    <property type="match status" value="2"/>
</dbReference>
<dbReference type="AlphaFoldDB" id="A0A9D3MYZ4"/>
<dbReference type="EMBL" id="JAFIRN010000001">
    <property type="protein sequence ID" value="KAG5855910.1"/>
    <property type="molecule type" value="Genomic_DNA"/>
</dbReference>
<feature type="compositionally biased region" description="Low complexity" evidence="1">
    <location>
        <begin position="429"/>
        <end position="439"/>
    </location>
</feature>
<feature type="compositionally biased region" description="Polar residues" evidence="1">
    <location>
        <begin position="253"/>
        <end position="265"/>
    </location>
</feature>
<feature type="region of interest" description="Disordered" evidence="1">
    <location>
        <begin position="697"/>
        <end position="722"/>
    </location>
</feature>